<feature type="domain" description="EF-hand" evidence="7">
    <location>
        <begin position="465"/>
        <end position="500"/>
    </location>
</feature>
<feature type="transmembrane region" description="Helical" evidence="6">
    <location>
        <begin position="552"/>
        <end position="576"/>
    </location>
</feature>
<sequence length="846" mass="93613">MNPLRSPARSGYDPVNLNHPVDSHIRGDSNDLDSVQNVFLSATSSSMYPPGPQQHRGASLSQSSLPLGAGAPKRVHIVDDSLDANARSRSYDAERGGFPSPSMSEPVKPSAHSRGSSWDILNGIRKFEHSYEEFDSRNASQSHLVYAEGDIPNNKVSRLYNYLLNVSIVTRWILFILPVMTILWIPGILQFTTFPNASVWGVKLLWWSIWLSVVWGGWWVALAGSRLLPPIIRATVGAVAVAARRYIDWASALHRYVALFAWSLANWITWNPVIDSRQSSDATEKSVNIINLIGKLLFGIYLCAAVLLAEKFAIQWIAGKFHERSYAERIAGQKFAVRSLVTLYRHSSDIPGRSDTLKEGASKGIAAPKKFLKRAMKGVRAAATTTTSAFGNVAVERALRLDSRLVSRLICLDSSVLQPNSPQAMVKTALESANKSRLLARRLFYSFVKPGADWLIVEDIAQFFPTQDEADQVFALFDKDSNGDASRDEVELACLDFHREQLSIEHSMQDLDSAVGRLDNILMSLYVVAAGLIIAICLEAQLTTLVTGAGTFILGLSWLIGTSLSEVLTSIIFLFIRHPFDVGDRVDLAKVSYTVKEIRLLSTIFLDSNGVYVQAPNSVLNTLFIQNIRRSPQMSETFTFDVSYATSFEDLERLRDKMLAFVTEERRDYQPIFDVAVVDFPDQEKMTLSAEIKYKSNGQQGSLKAKRRNKWICALKSVLADLHIYGSAGNPDEGPVINRYTKVPWEKVEADDRKKTAEKPSVSAEPVGGWHLSDSNIIVGGAEDDVFGEADELHMTSPRLISDDSGLPNASPAFRIRSAMTMPVSDSSGSALNTAGVDFIEMKPRP</sequence>
<dbReference type="Pfam" id="PF25886">
    <property type="entry name" value="Msy1"/>
    <property type="match status" value="1"/>
</dbReference>
<proteinExistence type="predicted"/>
<evidence type="ECO:0000256" key="4">
    <source>
        <dbReference type="ARBA" id="ARBA00023136"/>
    </source>
</evidence>
<keyword evidence="4 6" id="KW-0472">Membrane</keyword>
<comment type="caution">
    <text evidence="8">The sequence shown here is derived from an EMBL/GenBank/DDBJ whole genome shotgun (WGS) entry which is preliminary data.</text>
</comment>
<dbReference type="GO" id="GO:0006874">
    <property type="term" value="P:intracellular calcium ion homeostasis"/>
    <property type="evidence" value="ECO:0007669"/>
    <property type="project" value="TreeGrafter"/>
</dbReference>
<keyword evidence="3 6" id="KW-1133">Transmembrane helix</keyword>
<dbReference type="RefSeq" id="XP_043043016.1">
    <property type="nucleotide sequence ID" value="XM_043176782.1"/>
</dbReference>
<evidence type="ECO:0000259" key="7">
    <source>
        <dbReference type="PROSITE" id="PS50222"/>
    </source>
</evidence>
<dbReference type="GeneID" id="66099069"/>
<feature type="region of interest" description="Disordered" evidence="5">
    <location>
        <begin position="88"/>
        <end position="115"/>
    </location>
</feature>
<evidence type="ECO:0000313" key="9">
    <source>
        <dbReference type="Proteomes" id="UP000812287"/>
    </source>
</evidence>
<dbReference type="InterPro" id="IPR058650">
    <property type="entry name" value="Msy1/2-like"/>
</dbReference>
<feature type="transmembrane region" description="Helical" evidence="6">
    <location>
        <begin position="162"/>
        <end position="185"/>
    </location>
</feature>
<dbReference type="InterPro" id="IPR023408">
    <property type="entry name" value="MscS_beta-dom_sf"/>
</dbReference>
<dbReference type="PANTHER" id="PTHR31323:SF15">
    <property type="entry name" value="MECHANOSENSITIVE ION CHANNEL PROTEIN MSY1"/>
    <property type="match status" value="1"/>
</dbReference>
<feature type="transmembrane region" description="Helical" evidence="6">
    <location>
        <begin position="249"/>
        <end position="269"/>
    </location>
</feature>
<feature type="region of interest" description="Disordered" evidence="5">
    <location>
        <begin position="43"/>
        <end position="66"/>
    </location>
</feature>
<protein>
    <recommendedName>
        <fullName evidence="7">EF-hand domain-containing protein</fullName>
    </recommendedName>
</protein>
<evidence type="ECO:0000313" key="8">
    <source>
        <dbReference type="EMBL" id="KAG7449516.1"/>
    </source>
</evidence>
<dbReference type="EMBL" id="MU250527">
    <property type="protein sequence ID" value="KAG7449516.1"/>
    <property type="molecule type" value="Genomic_DNA"/>
</dbReference>
<feature type="transmembrane region" description="Helical" evidence="6">
    <location>
        <begin position="205"/>
        <end position="228"/>
    </location>
</feature>
<comment type="subcellular location">
    <subcellularLocation>
        <location evidence="1">Membrane</location>
    </subcellularLocation>
</comment>
<dbReference type="SUPFAM" id="SSF50182">
    <property type="entry name" value="Sm-like ribonucleoproteins"/>
    <property type="match status" value="1"/>
</dbReference>
<organism evidence="8 9">
    <name type="scientific">Guyanagaster necrorhizus</name>
    <dbReference type="NCBI Taxonomy" id="856835"/>
    <lineage>
        <taxon>Eukaryota</taxon>
        <taxon>Fungi</taxon>
        <taxon>Dikarya</taxon>
        <taxon>Basidiomycota</taxon>
        <taxon>Agaricomycotina</taxon>
        <taxon>Agaricomycetes</taxon>
        <taxon>Agaricomycetidae</taxon>
        <taxon>Agaricales</taxon>
        <taxon>Marasmiineae</taxon>
        <taxon>Physalacriaceae</taxon>
        <taxon>Guyanagaster</taxon>
    </lineage>
</organism>
<evidence type="ECO:0000256" key="1">
    <source>
        <dbReference type="ARBA" id="ARBA00004370"/>
    </source>
</evidence>
<accession>A0A9P7W185</accession>
<feature type="region of interest" description="Disordered" evidence="5">
    <location>
        <begin position="1"/>
        <end position="30"/>
    </location>
</feature>
<evidence type="ECO:0000256" key="3">
    <source>
        <dbReference type="ARBA" id="ARBA00022989"/>
    </source>
</evidence>
<dbReference type="InterPro" id="IPR006685">
    <property type="entry name" value="MscS_channel_2nd"/>
</dbReference>
<dbReference type="PANTHER" id="PTHR31323">
    <property type="entry name" value="MECHANOSENSITIVE ION CHANNEL PROTEIN MSY2"/>
    <property type="match status" value="1"/>
</dbReference>
<evidence type="ECO:0000256" key="6">
    <source>
        <dbReference type="SAM" id="Phobius"/>
    </source>
</evidence>
<dbReference type="InterPro" id="IPR010920">
    <property type="entry name" value="LSM_dom_sf"/>
</dbReference>
<keyword evidence="2 6" id="KW-0812">Transmembrane</keyword>
<dbReference type="GO" id="GO:0005262">
    <property type="term" value="F:calcium channel activity"/>
    <property type="evidence" value="ECO:0007669"/>
    <property type="project" value="TreeGrafter"/>
</dbReference>
<dbReference type="GO" id="GO:0016020">
    <property type="term" value="C:membrane"/>
    <property type="evidence" value="ECO:0007669"/>
    <property type="project" value="UniProtKB-SubCell"/>
</dbReference>
<keyword evidence="9" id="KW-1185">Reference proteome</keyword>
<dbReference type="Proteomes" id="UP000812287">
    <property type="component" value="Unassembled WGS sequence"/>
</dbReference>
<dbReference type="GO" id="GO:0005509">
    <property type="term" value="F:calcium ion binding"/>
    <property type="evidence" value="ECO:0007669"/>
    <property type="project" value="InterPro"/>
</dbReference>
<feature type="transmembrane region" description="Helical" evidence="6">
    <location>
        <begin position="289"/>
        <end position="309"/>
    </location>
</feature>
<dbReference type="Pfam" id="PF00924">
    <property type="entry name" value="MS_channel_2nd"/>
    <property type="match status" value="1"/>
</dbReference>
<reference evidence="8" key="1">
    <citation type="submission" date="2020-11" db="EMBL/GenBank/DDBJ databases">
        <title>Adaptations for nitrogen fixation in a non-lichenized fungal sporocarp promotes dispersal by wood-feeding termites.</title>
        <authorList>
            <consortium name="DOE Joint Genome Institute"/>
            <person name="Koch R.A."/>
            <person name="Yoon G."/>
            <person name="Arayal U."/>
            <person name="Lail K."/>
            <person name="Amirebrahimi M."/>
            <person name="Labutti K."/>
            <person name="Lipzen A."/>
            <person name="Riley R."/>
            <person name="Barry K."/>
            <person name="Henrissat B."/>
            <person name="Grigoriev I.V."/>
            <person name="Herr J.R."/>
            <person name="Aime M.C."/>
        </authorList>
    </citation>
    <scope>NUCLEOTIDE SEQUENCE</scope>
    <source>
        <strain evidence="8">MCA 3950</strain>
    </source>
</reference>
<feature type="transmembrane region" description="Helical" evidence="6">
    <location>
        <begin position="525"/>
        <end position="546"/>
    </location>
</feature>
<dbReference type="OrthoDB" id="544685at2759"/>
<dbReference type="InterPro" id="IPR002048">
    <property type="entry name" value="EF_hand_dom"/>
</dbReference>
<evidence type="ECO:0000256" key="2">
    <source>
        <dbReference type="ARBA" id="ARBA00022692"/>
    </source>
</evidence>
<evidence type="ECO:0000256" key="5">
    <source>
        <dbReference type="SAM" id="MobiDB-lite"/>
    </source>
</evidence>
<dbReference type="AlphaFoldDB" id="A0A9P7W185"/>
<name>A0A9P7W185_9AGAR</name>
<gene>
    <name evidence="8" type="ORF">BT62DRAFT_1001808</name>
</gene>
<dbReference type="Gene3D" id="2.30.30.60">
    <property type="match status" value="1"/>
</dbReference>
<dbReference type="PROSITE" id="PS50222">
    <property type="entry name" value="EF_HAND_2"/>
    <property type="match status" value="1"/>
</dbReference>